<dbReference type="AlphaFoldDB" id="X0SBZ1"/>
<sequence>MRTILGVMIWGVMSLAVTATAHAVPVRVLEGDVYLSSGNGYNPVPGTANAKIGDSVMAGEYGVGQIVYSSSCVVTVKPGAVVTV</sequence>
<dbReference type="EMBL" id="BARS01009712">
    <property type="protein sequence ID" value="GAF78524.1"/>
    <property type="molecule type" value="Genomic_DNA"/>
</dbReference>
<comment type="caution">
    <text evidence="1">The sequence shown here is derived from an EMBL/GenBank/DDBJ whole genome shotgun (WGS) entry which is preliminary data.</text>
</comment>
<feature type="non-terminal residue" evidence="1">
    <location>
        <position position="84"/>
    </location>
</feature>
<name>X0SBZ1_9ZZZZ</name>
<evidence type="ECO:0000313" key="1">
    <source>
        <dbReference type="EMBL" id="GAF78524.1"/>
    </source>
</evidence>
<accession>X0SBZ1</accession>
<protein>
    <submittedName>
        <fullName evidence="1">Uncharacterized protein</fullName>
    </submittedName>
</protein>
<reference evidence="1" key="1">
    <citation type="journal article" date="2014" name="Front. Microbiol.">
        <title>High frequency of phylogenetically diverse reductive dehalogenase-homologous genes in deep subseafloor sedimentary metagenomes.</title>
        <authorList>
            <person name="Kawai M."/>
            <person name="Futagami T."/>
            <person name="Toyoda A."/>
            <person name="Takaki Y."/>
            <person name="Nishi S."/>
            <person name="Hori S."/>
            <person name="Arai W."/>
            <person name="Tsubouchi T."/>
            <person name="Morono Y."/>
            <person name="Uchiyama I."/>
            <person name="Ito T."/>
            <person name="Fujiyama A."/>
            <person name="Inagaki F."/>
            <person name="Takami H."/>
        </authorList>
    </citation>
    <scope>NUCLEOTIDE SEQUENCE</scope>
    <source>
        <strain evidence="1">Expedition CK06-06</strain>
    </source>
</reference>
<proteinExistence type="predicted"/>
<gene>
    <name evidence="1" type="ORF">S01H1_18201</name>
</gene>
<organism evidence="1">
    <name type="scientific">marine sediment metagenome</name>
    <dbReference type="NCBI Taxonomy" id="412755"/>
    <lineage>
        <taxon>unclassified sequences</taxon>
        <taxon>metagenomes</taxon>
        <taxon>ecological metagenomes</taxon>
    </lineage>
</organism>